<name>A0ACB9E6R6_9ASTR</name>
<dbReference type="Proteomes" id="UP001056120">
    <property type="component" value="Linkage Group LG18"/>
</dbReference>
<organism evidence="1 2">
    <name type="scientific">Smallanthus sonchifolius</name>
    <dbReference type="NCBI Taxonomy" id="185202"/>
    <lineage>
        <taxon>Eukaryota</taxon>
        <taxon>Viridiplantae</taxon>
        <taxon>Streptophyta</taxon>
        <taxon>Embryophyta</taxon>
        <taxon>Tracheophyta</taxon>
        <taxon>Spermatophyta</taxon>
        <taxon>Magnoliopsida</taxon>
        <taxon>eudicotyledons</taxon>
        <taxon>Gunneridae</taxon>
        <taxon>Pentapetalae</taxon>
        <taxon>asterids</taxon>
        <taxon>campanulids</taxon>
        <taxon>Asterales</taxon>
        <taxon>Asteraceae</taxon>
        <taxon>Asteroideae</taxon>
        <taxon>Heliantheae alliance</taxon>
        <taxon>Millerieae</taxon>
        <taxon>Smallanthus</taxon>
    </lineage>
</organism>
<reference evidence="1 2" key="2">
    <citation type="journal article" date="2022" name="Mol. Ecol. Resour.">
        <title>The genomes of chicory, endive, great burdock and yacon provide insights into Asteraceae paleo-polyploidization history and plant inulin production.</title>
        <authorList>
            <person name="Fan W."/>
            <person name="Wang S."/>
            <person name="Wang H."/>
            <person name="Wang A."/>
            <person name="Jiang F."/>
            <person name="Liu H."/>
            <person name="Zhao H."/>
            <person name="Xu D."/>
            <person name="Zhang Y."/>
        </authorList>
    </citation>
    <scope>NUCLEOTIDE SEQUENCE [LARGE SCALE GENOMIC DNA]</scope>
    <source>
        <strain evidence="2">cv. Yunnan</strain>
        <tissue evidence="1">Leaves</tissue>
    </source>
</reference>
<comment type="caution">
    <text evidence="1">The sequence shown here is derived from an EMBL/GenBank/DDBJ whole genome shotgun (WGS) entry which is preliminary data.</text>
</comment>
<reference evidence="2" key="1">
    <citation type="journal article" date="2022" name="Mol. Ecol. Resour.">
        <title>The genomes of chicory, endive, great burdock and yacon provide insights into Asteraceae palaeo-polyploidization history and plant inulin production.</title>
        <authorList>
            <person name="Fan W."/>
            <person name="Wang S."/>
            <person name="Wang H."/>
            <person name="Wang A."/>
            <person name="Jiang F."/>
            <person name="Liu H."/>
            <person name="Zhao H."/>
            <person name="Xu D."/>
            <person name="Zhang Y."/>
        </authorList>
    </citation>
    <scope>NUCLEOTIDE SEQUENCE [LARGE SCALE GENOMIC DNA]</scope>
    <source>
        <strain evidence="2">cv. Yunnan</strain>
    </source>
</reference>
<evidence type="ECO:0000313" key="1">
    <source>
        <dbReference type="EMBL" id="KAI3754355.1"/>
    </source>
</evidence>
<gene>
    <name evidence="1" type="ORF">L1987_54137</name>
</gene>
<accession>A0ACB9E6R6</accession>
<proteinExistence type="predicted"/>
<keyword evidence="2" id="KW-1185">Reference proteome</keyword>
<protein>
    <submittedName>
        <fullName evidence="1">Uncharacterized protein</fullName>
    </submittedName>
</protein>
<evidence type="ECO:0000313" key="2">
    <source>
        <dbReference type="Proteomes" id="UP001056120"/>
    </source>
</evidence>
<dbReference type="EMBL" id="CM042035">
    <property type="protein sequence ID" value="KAI3754355.1"/>
    <property type="molecule type" value="Genomic_DNA"/>
</dbReference>
<sequence>MLPEMVAMVSEMVALVCGKEVFVRSPMFWTHPRTPKKATTKGFAIGSAALASFLLFGVYMDEIASFAHTLFTQVGKSLT</sequence>